<comment type="caution">
    <text evidence="1">The sequence shown here is derived from an EMBL/GenBank/DDBJ whole genome shotgun (WGS) entry which is preliminary data.</text>
</comment>
<dbReference type="SUPFAM" id="SSF53187">
    <property type="entry name" value="Zn-dependent exopeptidases"/>
    <property type="match status" value="1"/>
</dbReference>
<organism evidence="1 2">
    <name type="scientific">Alcaligenes endophyticus</name>
    <dbReference type="NCBI Taxonomy" id="1929088"/>
    <lineage>
        <taxon>Bacteria</taxon>
        <taxon>Pseudomonadati</taxon>
        <taxon>Pseudomonadota</taxon>
        <taxon>Betaproteobacteria</taxon>
        <taxon>Burkholderiales</taxon>
        <taxon>Alcaligenaceae</taxon>
        <taxon>Alcaligenes</taxon>
    </lineage>
</organism>
<sequence>MPSNAVLSRGTSPLLISIPHLGTEIPPDILATMTPVAQHRDDTDWHLDQLYSFASELGASILQPRLSRYVIDLNRPPNDENLYPGQNTTGLLPVDTFADEALYAEGQRPTEQERDRRRALYWDPYHQTLVAELARIRQEHGYVLLWEAHSIRAYLPRLFEGRLHDFNFGSASDRSALPGLAQELAELASAGGHYTAVANGRFKGGYITRHYGQPQQHVHAIQLELAQLCYMDESRPYHYDVERASKLAPKVRQCIEHALHTLHTHYQ</sequence>
<evidence type="ECO:0000313" key="2">
    <source>
        <dbReference type="Proteomes" id="UP001168613"/>
    </source>
</evidence>
<evidence type="ECO:0000313" key="1">
    <source>
        <dbReference type="EMBL" id="MDN4119985.1"/>
    </source>
</evidence>
<accession>A0ABT8EFC6</accession>
<keyword evidence="1" id="KW-0378">Hydrolase</keyword>
<reference evidence="1" key="1">
    <citation type="submission" date="2021-11" db="EMBL/GenBank/DDBJ databases">
        <title>Draft genome sequence of Alcaligenes endophyticus type strain CCUG 75668T.</title>
        <authorList>
            <person name="Salva-Serra F."/>
            <person name="Duran R.E."/>
            <person name="Seeger M."/>
            <person name="Moore E.R.B."/>
            <person name="Jaen-Luchoro D."/>
        </authorList>
    </citation>
    <scope>NUCLEOTIDE SEQUENCE</scope>
    <source>
        <strain evidence="1">CCUG 75668</strain>
    </source>
</reference>
<dbReference type="Proteomes" id="UP001168613">
    <property type="component" value="Unassembled WGS sequence"/>
</dbReference>
<protein>
    <submittedName>
        <fullName evidence="1">N-formylglutamate deformylase</fullName>
        <ecNumber evidence="1">3.5.1.68</ecNumber>
    </submittedName>
</protein>
<dbReference type="GO" id="GO:0050129">
    <property type="term" value="F:N-formylglutamate deformylase activity"/>
    <property type="evidence" value="ECO:0007669"/>
    <property type="project" value="UniProtKB-EC"/>
</dbReference>
<dbReference type="EC" id="3.5.1.68" evidence="1"/>
<name>A0ABT8EFC6_9BURK</name>
<proteinExistence type="predicted"/>
<keyword evidence="2" id="KW-1185">Reference proteome</keyword>
<dbReference type="RefSeq" id="WP_266122678.1">
    <property type="nucleotide sequence ID" value="NZ_JAJHNU010000001.1"/>
</dbReference>
<gene>
    <name evidence="1" type="primary">hutG</name>
    <name evidence="1" type="ORF">LMS43_01655</name>
</gene>
<dbReference type="InterPro" id="IPR007709">
    <property type="entry name" value="N-FG_amidohydro"/>
</dbReference>
<dbReference type="Pfam" id="PF05013">
    <property type="entry name" value="FGase"/>
    <property type="match status" value="1"/>
</dbReference>
<dbReference type="NCBIfam" id="TIGR02017">
    <property type="entry name" value="hutG_amidohyd"/>
    <property type="match status" value="1"/>
</dbReference>
<dbReference type="Gene3D" id="3.40.630.40">
    <property type="entry name" value="Zn-dependent exopeptidases"/>
    <property type="match status" value="1"/>
</dbReference>
<dbReference type="EMBL" id="JAJHNU010000001">
    <property type="protein sequence ID" value="MDN4119985.1"/>
    <property type="molecule type" value="Genomic_DNA"/>
</dbReference>
<dbReference type="InterPro" id="IPR010247">
    <property type="entry name" value="HutG_amidohyd"/>
</dbReference>